<evidence type="ECO:0000259" key="5">
    <source>
        <dbReference type="Pfam" id="PF00535"/>
    </source>
</evidence>
<protein>
    <submittedName>
        <fullName evidence="6">Glycosyl transferase family 2</fullName>
    </submittedName>
</protein>
<dbReference type="PANTHER" id="PTHR43630:SF1">
    <property type="entry name" value="POLY-BETA-1,6-N-ACETYL-D-GLUCOSAMINE SYNTHASE"/>
    <property type="match status" value="1"/>
</dbReference>
<evidence type="ECO:0000313" key="7">
    <source>
        <dbReference type="Proteomes" id="UP000092967"/>
    </source>
</evidence>
<feature type="transmembrane region" description="Helical" evidence="4">
    <location>
        <begin position="309"/>
        <end position="328"/>
    </location>
</feature>
<dbReference type="InterPro" id="IPR001173">
    <property type="entry name" value="Glyco_trans_2-like"/>
</dbReference>
<keyword evidence="2" id="KW-0328">Glycosyltransferase</keyword>
<organism evidence="6 7">
    <name type="scientific">Wenyingzhuangia fucanilytica</name>
    <dbReference type="NCBI Taxonomy" id="1790137"/>
    <lineage>
        <taxon>Bacteria</taxon>
        <taxon>Pseudomonadati</taxon>
        <taxon>Bacteroidota</taxon>
        <taxon>Flavobacteriia</taxon>
        <taxon>Flavobacteriales</taxon>
        <taxon>Flavobacteriaceae</taxon>
        <taxon>Wenyingzhuangia</taxon>
    </lineage>
</organism>
<feature type="domain" description="Glycosyltransferase 2-like" evidence="5">
    <location>
        <begin position="43"/>
        <end position="177"/>
    </location>
</feature>
<dbReference type="EMBL" id="CP014224">
    <property type="protein sequence ID" value="ANW95713.1"/>
    <property type="molecule type" value="Genomic_DNA"/>
</dbReference>
<evidence type="ECO:0000256" key="3">
    <source>
        <dbReference type="ARBA" id="ARBA00022679"/>
    </source>
</evidence>
<keyword evidence="4" id="KW-1133">Transmembrane helix</keyword>
<dbReference type="OrthoDB" id="9800276at2"/>
<keyword evidence="7" id="KW-1185">Reference proteome</keyword>
<sequence length="371" mass="43198">MTIILLSICILITMIHFGYYTIVFNFFNFTKTSQKANNNIPVSVIVCAKNEAENLKNYLPYLINQKYDEFELVLINDRSYDETADIFETYEQQYDFVKVVTIQETDYFYGNKKYALTLGIKAAKHDCLLLTDADCQPNSEYWIQEMANQFTQNKEVVLGYGAYQDIPKSFINKMIRYETLMTALQYFSFAQIGIPYMGVGRNLMYSKTLFLKNKGFHQHIRVMSGDDDLLINQIANKQNTAICFDENAHTTSPPKLDRKSWTTQKRRHISTANLYKPLHKFLLGLYTFNRLLFWLVLPASLIYVDNTNYQLIIAGLIAIKLISEYIVVGIAAKKLKEKGLVLFTPILDICLLFFQLYIFIYNNIHKPQKWS</sequence>
<dbReference type="Proteomes" id="UP000092967">
    <property type="component" value="Chromosome"/>
</dbReference>
<dbReference type="GO" id="GO:0016757">
    <property type="term" value="F:glycosyltransferase activity"/>
    <property type="evidence" value="ECO:0007669"/>
    <property type="project" value="UniProtKB-KW"/>
</dbReference>
<keyword evidence="4" id="KW-0812">Transmembrane</keyword>
<gene>
    <name evidence="6" type="ORF">AXE80_05230</name>
</gene>
<feature type="transmembrane region" description="Helical" evidence="4">
    <location>
        <begin position="281"/>
        <end position="303"/>
    </location>
</feature>
<dbReference type="SUPFAM" id="SSF53448">
    <property type="entry name" value="Nucleotide-diphospho-sugar transferases"/>
    <property type="match status" value="1"/>
</dbReference>
<dbReference type="PANTHER" id="PTHR43630">
    <property type="entry name" value="POLY-BETA-1,6-N-ACETYL-D-GLUCOSAMINE SYNTHASE"/>
    <property type="match status" value="1"/>
</dbReference>
<evidence type="ECO:0000256" key="2">
    <source>
        <dbReference type="ARBA" id="ARBA00022676"/>
    </source>
</evidence>
<accession>A0A1B1Y4P1</accession>
<dbReference type="KEGG" id="wfu:AXE80_05230"/>
<proteinExistence type="inferred from homology"/>
<comment type="similarity">
    <text evidence="1">Belongs to the glycosyltransferase 2 family.</text>
</comment>
<keyword evidence="3 6" id="KW-0808">Transferase</keyword>
<evidence type="ECO:0000256" key="1">
    <source>
        <dbReference type="ARBA" id="ARBA00006739"/>
    </source>
</evidence>
<feature type="transmembrane region" description="Helical" evidence="4">
    <location>
        <begin position="6"/>
        <end position="27"/>
    </location>
</feature>
<name>A0A1B1Y4P1_9FLAO</name>
<dbReference type="Gene3D" id="3.90.550.10">
    <property type="entry name" value="Spore Coat Polysaccharide Biosynthesis Protein SpsA, Chain A"/>
    <property type="match status" value="1"/>
</dbReference>
<dbReference type="Pfam" id="PF00535">
    <property type="entry name" value="Glycos_transf_2"/>
    <property type="match status" value="1"/>
</dbReference>
<dbReference type="AlphaFoldDB" id="A0A1B1Y4P1"/>
<evidence type="ECO:0000313" key="6">
    <source>
        <dbReference type="EMBL" id="ANW95713.1"/>
    </source>
</evidence>
<feature type="transmembrane region" description="Helical" evidence="4">
    <location>
        <begin position="340"/>
        <end position="361"/>
    </location>
</feature>
<dbReference type="InterPro" id="IPR029044">
    <property type="entry name" value="Nucleotide-diphossugar_trans"/>
</dbReference>
<dbReference type="STRING" id="1790137.AXE80_05230"/>
<reference evidence="6 7" key="1">
    <citation type="submission" date="2016-02" db="EMBL/GenBank/DDBJ databases">
        <authorList>
            <person name="Wen L."/>
            <person name="He K."/>
            <person name="Yang H."/>
        </authorList>
    </citation>
    <scope>NUCLEOTIDE SEQUENCE [LARGE SCALE GENOMIC DNA]</scope>
    <source>
        <strain evidence="6 7">CZ1127</strain>
    </source>
</reference>
<keyword evidence="4" id="KW-0472">Membrane</keyword>
<evidence type="ECO:0000256" key="4">
    <source>
        <dbReference type="SAM" id="Phobius"/>
    </source>
</evidence>